<accession>X1M0Q7</accession>
<sequence>DWTVTSGVKHEFDTVLGSYNSLVQVDSAHYLNTYMGADSDGFAVVLTVELEGAPSVFLNSPIDNYETDSASVTFNCTASDDINLTSVALYHSCGQSWGVDGINLTPINDSPITFSKTLSDCVNAKWNCYACDNESKCGFAESDRTFTIDSTSPTYSNNQTNSTTFGKIELCFW</sequence>
<comment type="caution">
    <text evidence="1">The sequence shown here is derived from an EMBL/GenBank/DDBJ whole genome shotgun (WGS) entry which is preliminary data.</text>
</comment>
<evidence type="ECO:0000313" key="1">
    <source>
        <dbReference type="EMBL" id="GAI08270.1"/>
    </source>
</evidence>
<gene>
    <name evidence="1" type="ORF">S06H3_17565</name>
</gene>
<evidence type="ECO:0008006" key="2">
    <source>
        <dbReference type="Google" id="ProtNLM"/>
    </source>
</evidence>
<organism evidence="1">
    <name type="scientific">marine sediment metagenome</name>
    <dbReference type="NCBI Taxonomy" id="412755"/>
    <lineage>
        <taxon>unclassified sequences</taxon>
        <taxon>metagenomes</taxon>
        <taxon>ecological metagenomes</taxon>
    </lineage>
</organism>
<protein>
    <recommendedName>
        <fullName evidence="2">Ig-like domain-containing protein</fullName>
    </recommendedName>
</protein>
<dbReference type="AlphaFoldDB" id="X1M0Q7"/>
<reference evidence="1" key="1">
    <citation type="journal article" date="2014" name="Front. Microbiol.">
        <title>High frequency of phylogenetically diverse reductive dehalogenase-homologous genes in deep subseafloor sedimentary metagenomes.</title>
        <authorList>
            <person name="Kawai M."/>
            <person name="Futagami T."/>
            <person name="Toyoda A."/>
            <person name="Takaki Y."/>
            <person name="Nishi S."/>
            <person name="Hori S."/>
            <person name="Arai W."/>
            <person name="Tsubouchi T."/>
            <person name="Morono Y."/>
            <person name="Uchiyama I."/>
            <person name="Ito T."/>
            <person name="Fujiyama A."/>
            <person name="Inagaki F."/>
            <person name="Takami H."/>
        </authorList>
    </citation>
    <scope>NUCLEOTIDE SEQUENCE</scope>
    <source>
        <strain evidence="1">Expedition CK06-06</strain>
    </source>
</reference>
<proteinExistence type="predicted"/>
<name>X1M0Q7_9ZZZZ</name>
<feature type="non-terminal residue" evidence="1">
    <location>
        <position position="1"/>
    </location>
</feature>
<dbReference type="EMBL" id="BARV01008791">
    <property type="protein sequence ID" value="GAI08270.1"/>
    <property type="molecule type" value="Genomic_DNA"/>
</dbReference>